<evidence type="ECO:0000256" key="4">
    <source>
        <dbReference type="ARBA" id="ARBA00022475"/>
    </source>
</evidence>
<feature type="domain" description="Histidine kinase" evidence="16">
    <location>
        <begin position="251"/>
        <end position="450"/>
    </location>
</feature>
<dbReference type="STRING" id="28066.RF819_00025"/>
<dbReference type="SUPFAM" id="SSF47384">
    <property type="entry name" value="Homodimeric domain of signal transducing histidine kinase"/>
    <property type="match status" value="1"/>
</dbReference>
<dbReference type="PRINTS" id="PR00344">
    <property type="entry name" value="BCTRLSENSOR"/>
</dbReference>
<dbReference type="InterPro" id="IPR036890">
    <property type="entry name" value="HATPase_C_sf"/>
</dbReference>
<dbReference type="AlphaFoldDB" id="A0A1T1AYI9"/>
<dbReference type="Pfam" id="PF00672">
    <property type="entry name" value="HAMP"/>
    <property type="match status" value="1"/>
</dbReference>
<evidence type="ECO:0000313" key="20">
    <source>
        <dbReference type="Proteomes" id="UP000190750"/>
    </source>
</evidence>
<dbReference type="GO" id="GO:0000155">
    <property type="term" value="F:phosphorelay sensor kinase activity"/>
    <property type="evidence" value="ECO:0007669"/>
    <property type="project" value="InterPro"/>
</dbReference>
<evidence type="ECO:0000256" key="12">
    <source>
        <dbReference type="ARBA" id="ARBA00022989"/>
    </source>
</evidence>
<dbReference type="InterPro" id="IPR003660">
    <property type="entry name" value="HAMP_dom"/>
</dbReference>
<feature type="domain" description="HAMP" evidence="17">
    <location>
        <begin position="191"/>
        <end position="243"/>
    </location>
</feature>
<dbReference type="PANTHER" id="PTHR44936:SF5">
    <property type="entry name" value="SENSOR HISTIDINE KINASE ENVZ"/>
    <property type="match status" value="1"/>
</dbReference>
<evidence type="ECO:0000256" key="15">
    <source>
        <dbReference type="SAM" id="Phobius"/>
    </source>
</evidence>
<dbReference type="Proteomes" id="UP000190750">
    <property type="component" value="Unassembled WGS sequence"/>
</dbReference>
<evidence type="ECO:0000256" key="11">
    <source>
        <dbReference type="ARBA" id="ARBA00022840"/>
    </source>
</evidence>
<dbReference type="SMART" id="SM00304">
    <property type="entry name" value="HAMP"/>
    <property type="match status" value="1"/>
</dbReference>
<dbReference type="EC" id="2.7.13.3" evidence="3"/>
<evidence type="ECO:0000256" key="9">
    <source>
        <dbReference type="ARBA" id="ARBA00022741"/>
    </source>
</evidence>
<dbReference type="Pfam" id="PF00512">
    <property type="entry name" value="HisKA"/>
    <property type="match status" value="1"/>
</dbReference>
<evidence type="ECO:0000256" key="14">
    <source>
        <dbReference type="ARBA" id="ARBA00023136"/>
    </source>
</evidence>
<dbReference type="CDD" id="cd06225">
    <property type="entry name" value="HAMP"/>
    <property type="match status" value="1"/>
</dbReference>
<keyword evidence="14 15" id="KW-0472">Membrane</keyword>
<evidence type="ECO:0000259" key="17">
    <source>
        <dbReference type="PROSITE" id="PS50885"/>
    </source>
</evidence>
<dbReference type="PROSITE" id="PS50885">
    <property type="entry name" value="HAMP"/>
    <property type="match status" value="1"/>
</dbReference>
<evidence type="ECO:0000256" key="1">
    <source>
        <dbReference type="ARBA" id="ARBA00000085"/>
    </source>
</evidence>
<sequence length="455" mass="48867">MLQAPVRPNWRRLRSTLAARLALIVLVGLLVAQGVSFWLQWQERSVAVNQVRGVNLADRLAPAVRVLEASPSAQRALALAALQGGGVQFEMVTADQVFALVPRGALPGMLSARLGRSVDIRTDGQGRGPGSGQARAGLAHRLDLQLMDGQWVRVSLAPELDAQAPALPTSLLSELLITLGLVMAVVVLAVQQATRPLRQLAQAADTLGSDLDAPPLPEDGPTETRHAAQAFNRMQARIKRLVNERARALAAVSHDLRTPLTRLRLRTELIDDERLREQMSKDLEAMAAMIDGTLAYLRGLQANEQVRSLDINALLESMADDARVLGRSIQIHGQAQQAFQGRLTALRRALQNLIDNAFKYGQGASIRVEDSPAMLKVTVEDSGPGLAAAELSKVTEPYYRVDSARSATGDGVGLGLSIVKDVALLHNGELILTNRPQGGLAATLLLPRAVTPTLS</sequence>
<keyword evidence="12 15" id="KW-1133">Transmembrane helix</keyword>
<dbReference type="EMBL" id="MTJN01000002">
    <property type="protein sequence ID" value="OOV09184.1"/>
    <property type="molecule type" value="Genomic_DNA"/>
</dbReference>
<comment type="caution">
    <text evidence="18">The sequence shown here is derived from an EMBL/GenBank/DDBJ whole genome shotgun (WGS) entry which is preliminary data.</text>
</comment>
<dbReference type="GO" id="GO:0005886">
    <property type="term" value="C:plasma membrane"/>
    <property type="evidence" value="ECO:0007669"/>
    <property type="project" value="UniProtKB-SubCell"/>
</dbReference>
<accession>A0A1T1AYI9</accession>
<evidence type="ECO:0000259" key="16">
    <source>
        <dbReference type="PROSITE" id="PS50109"/>
    </source>
</evidence>
<dbReference type="EMBL" id="MTJN01000001">
    <property type="protein sequence ID" value="OOV11107.1"/>
    <property type="molecule type" value="Genomic_DNA"/>
</dbReference>
<comment type="subcellular location">
    <subcellularLocation>
        <location evidence="2">Cell inner membrane</location>
        <topology evidence="2">Multi-pass membrane protein</topology>
    </subcellularLocation>
</comment>
<evidence type="ECO:0000256" key="5">
    <source>
        <dbReference type="ARBA" id="ARBA00022519"/>
    </source>
</evidence>
<evidence type="ECO:0000256" key="10">
    <source>
        <dbReference type="ARBA" id="ARBA00022777"/>
    </source>
</evidence>
<evidence type="ECO:0000313" key="19">
    <source>
        <dbReference type="EMBL" id="OOV11107.1"/>
    </source>
</evidence>
<keyword evidence="5" id="KW-0997">Cell inner membrane</keyword>
<evidence type="ECO:0000313" key="18">
    <source>
        <dbReference type="EMBL" id="OOV09184.1"/>
    </source>
</evidence>
<dbReference type="SUPFAM" id="SSF55874">
    <property type="entry name" value="ATPase domain of HSP90 chaperone/DNA topoisomerase II/histidine kinase"/>
    <property type="match status" value="1"/>
</dbReference>
<keyword evidence="9" id="KW-0547">Nucleotide-binding</keyword>
<name>A0A1T1AYI9_RHOFE</name>
<dbReference type="PROSITE" id="PS50109">
    <property type="entry name" value="HIS_KIN"/>
    <property type="match status" value="1"/>
</dbReference>
<dbReference type="Pfam" id="PF02518">
    <property type="entry name" value="HATPase_c"/>
    <property type="match status" value="1"/>
</dbReference>
<keyword evidence="10 18" id="KW-0418">Kinase</keyword>
<gene>
    <name evidence="19" type="ORF">RF819_00025</name>
    <name evidence="18" type="ORF">RF819_15470</name>
</gene>
<protein>
    <recommendedName>
        <fullName evidence="3">histidine kinase</fullName>
        <ecNumber evidence="3">2.7.13.3</ecNumber>
    </recommendedName>
</protein>
<dbReference type="InterPro" id="IPR003594">
    <property type="entry name" value="HATPase_dom"/>
</dbReference>
<dbReference type="CDD" id="cd00075">
    <property type="entry name" value="HATPase"/>
    <property type="match status" value="1"/>
</dbReference>
<organism evidence="18 20">
    <name type="scientific">Rhodoferax fermentans</name>
    <dbReference type="NCBI Taxonomy" id="28066"/>
    <lineage>
        <taxon>Bacteria</taxon>
        <taxon>Pseudomonadati</taxon>
        <taxon>Pseudomonadota</taxon>
        <taxon>Betaproteobacteria</taxon>
        <taxon>Burkholderiales</taxon>
        <taxon>Comamonadaceae</taxon>
        <taxon>Rhodoferax</taxon>
    </lineage>
</organism>
<evidence type="ECO:0000256" key="13">
    <source>
        <dbReference type="ARBA" id="ARBA00023012"/>
    </source>
</evidence>
<dbReference type="CDD" id="cd00082">
    <property type="entry name" value="HisKA"/>
    <property type="match status" value="1"/>
</dbReference>
<keyword evidence="20" id="KW-1185">Reference proteome</keyword>
<evidence type="ECO:0000256" key="3">
    <source>
        <dbReference type="ARBA" id="ARBA00012438"/>
    </source>
</evidence>
<evidence type="ECO:0000256" key="7">
    <source>
        <dbReference type="ARBA" id="ARBA00022679"/>
    </source>
</evidence>
<dbReference type="InterPro" id="IPR036097">
    <property type="entry name" value="HisK_dim/P_sf"/>
</dbReference>
<evidence type="ECO:0000256" key="8">
    <source>
        <dbReference type="ARBA" id="ARBA00022692"/>
    </source>
</evidence>
<dbReference type="GO" id="GO:0005524">
    <property type="term" value="F:ATP binding"/>
    <property type="evidence" value="ECO:0007669"/>
    <property type="project" value="UniProtKB-KW"/>
</dbReference>
<dbReference type="InterPro" id="IPR004358">
    <property type="entry name" value="Sig_transdc_His_kin-like_C"/>
</dbReference>
<reference evidence="18 20" key="1">
    <citation type="submission" date="2017-01" db="EMBL/GenBank/DDBJ databases">
        <title>Genome sequencing of Rhodoferax fermentans JCM 7819.</title>
        <authorList>
            <person name="Kim Y.J."/>
            <person name="Farh M.E.-A."/>
            <person name="Yang D.-C."/>
        </authorList>
    </citation>
    <scope>NUCLEOTIDE SEQUENCE [LARGE SCALE GENOMIC DNA]</scope>
    <source>
        <strain evidence="18 20">JCM 7819</strain>
    </source>
</reference>
<dbReference type="SMART" id="SM00388">
    <property type="entry name" value="HisKA"/>
    <property type="match status" value="1"/>
</dbReference>
<proteinExistence type="predicted"/>
<keyword evidence="7" id="KW-0808">Transferase</keyword>
<feature type="transmembrane region" description="Helical" evidence="15">
    <location>
        <begin position="21"/>
        <end position="41"/>
    </location>
</feature>
<dbReference type="OrthoDB" id="9804645at2"/>
<keyword evidence="11" id="KW-0067">ATP-binding</keyword>
<dbReference type="InterPro" id="IPR005467">
    <property type="entry name" value="His_kinase_dom"/>
</dbReference>
<evidence type="ECO:0000256" key="6">
    <source>
        <dbReference type="ARBA" id="ARBA00022553"/>
    </source>
</evidence>
<dbReference type="InterPro" id="IPR003661">
    <property type="entry name" value="HisK_dim/P_dom"/>
</dbReference>
<dbReference type="PANTHER" id="PTHR44936">
    <property type="entry name" value="SENSOR PROTEIN CREC"/>
    <property type="match status" value="1"/>
</dbReference>
<dbReference type="SMART" id="SM00387">
    <property type="entry name" value="HATPase_c"/>
    <property type="match status" value="1"/>
</dbReference>
<evidence type="ECO:0000256" key="2">
    <source>
        <dbReference type="ARBA" id="ARBA00004429"/>
    </source>
</evidence>
<dbReference type="RefSeq" id="WP_078363102.1">
    <property type="nucleotide sequence ID" value="NZ_MTJN01000001.1"/>
</dbReference>
<keyword evidence="6" id="KW-0597">Phosphoprotein</keyword>
<dbReference type="Gene3D" id="1.10.287.130">
    <property type="match status" value="1"/>
</dbReference>
<comment type="catalytic activity">
    <reaction evidence="1">
        <text>ATP + protein L-histidine = ADP + protein N-phospho-L-histidine.</text>
        <dbReference type="EC" id="2.7.13.3"/>
    </reaction>
</comment>
<keyword evidence="8 15" id="KW-0812">Transmembrane</keyword>
<keyword evidence="13" id="KW-0902">Two-component regulatory system</keyword>
<keyword evidence="4" id="KW-1003">Cell membrane</keyword>
<dbReference type="InterPro" id="IPR050980">
    <property type="entry name" value="2C_sensor_his_kinase"/>
</dbReference>
<dbReference type="Gene3D" id="3.30.565.10">
    <property type="entry name" value="Histidine kinase-like ATPase, C-terminal domain"/>
    <property type="match status" value="1"/>
</dbReference>